<dbReference type="NCBIfam" id="TIGR03619">
    <property type="entry name" value="F420_Rv2161c"/>
    <property type="match status" value="1"/>
</dbReference>
<dbReference type="InterPro" id="IPR036661">
    <property type="entry name" value="Luciferase-like_sf"/>
</dbReference>
<dbReference type="PANTHER" id="PTHR42847:SF4">
    <property type="entry name" value="ALKANESULFONATE MONOOXYGENASE-RELATED"/>
    <property type="match status" value="1"/>
</dbReference>
<feature type="domain" description="Luciferase-like" evidence="5">
    <location>
        <begin position="19"/>
        <end position="248"/>
    </location>
</feature>
<evidence type="ECO:0000313" key="6">
    <source>
        <dbReference type="EMBL" id="SMO51764.1"/>
    </source>
</evidence>
<name>A0ABY1MYK8_9ACTN</name>
<keyword evidence="7" id="KW-1185">Reference proteome</keyword>
<dbReference type="InterPro" id="IPR050172">
    <property type="entry name" value="SsuD_RutA_monooxygenase"/>
</dbReference>
<keyword evidence="1" id="KW-0285">Flavoprotein</keyword>
<protein>
    <submittedName>
        <fullName evidence="6">Probable F420-dependent oxidoreductase, Rv2161c family</fullName>
    </submittedName>
</protein>
<proteinExistence type="predicted"/>
<dbReference type="CDD" id="cd01097">
    <property type="entry name" value="Tetrahydromethanopterin_reductase"/>
    <property type="match status" value="1"/>
</dbReference>
<accession>A0ABY1MYK8</accession>
<keyword evidence="3" id="KW-0560">Oxidoreductase</keyword>
<evidence type="ECO:0000259" key="5">
    <source>
        <dbReference type="Pfam" id="PF00296"/>
    </source>
</evidence>
<dbReference type="EMBL" id="FXTG01000002">
    <property type="protein sequence ID" value="SMO51764.1"/>
    <property type="molecule type" value="Genomic_DNA"/>
</dbReference>
<dbReference type="Pfam" id="PF00296">
    <property type="entry name" value="Bac_luciferase"/>
    <property type="match status" value="1"/>
</dbReference>
<evidence type="ECO:0000256" key="1">
    <source>
        <dbReference type="ARBA" id="ARBA00022630"/>
    </source>
</evidence>
<dbReference type="Gene3D" id="3.20.20.30">
    <property type="entry name" value="Luciferase-like domain"/>
    <property type="match status" value="1"/>
</dbReference>
<organism evidence="6 7">
    <name type="scientific">Dietzia kunjamensis subsp. schimae</name>
    <dbReference type="NCBI Taxonomy" id="498198"/>
    <lineage>
        <taxon>Bacteria</taxon>
        <taxon>Bacillati</taxon>
        <taxon>Actinomycetota</taxon>
        <taxon>Actinomycetes</taxon>
        <taxon>Mycobacteriales</taxon>
        <taxon>Dietziaceae</taxon>
        <taxon>Dietzia</taxon>
    </lineage>
</organism>
<dbReference type="Proteomes" id="UP000315460">
    <property type="component" value="Unassembled WGS sequence"/>
</dbReference>
<dbReference type="PANTHER" id="PTHR42847">
    <property type="entry name" value="ALKANESULFONATE MONOOXYGENASE"/>
    <property type="match status" value="1"/>
</dbReference>
<dbReference type="InterPro" id="IPR019921">
    <property type="entry name" value="Lucif-like_OxRdtase_Rv2161c"/>
</dbReference>
<evidence type="ECO:0000256" key="4">
    <source>
        <dbReference type="ARBA" id="ARBA00023033"/>
    </source>
</evidence>
<evidence type="ECO:0000313" key="7">
    <source>
        <dbReference type="Proteomes" id="UP000315460"/>
    </source>
</evidence>
<gene>
    <name evidence="6" type="ORF">SAMN06265174_10295</name>
</gene>
<dbReference type="InterPro" id="IPR011251">
    <property type="entry name" value="Luciferase-like_dom"/>
</dbReference>
<sequence>MTMSRVADVEFSVPVSFSPVDQYLDIARGAEAAGIDRIVLPDSLFHPRRQDKDYPYTPDGSRMWDENTEWVEPLIACAAMGGATSRIRFCPQVLKVGPRNPLLLTRQVGSVALLTGNRLDLGVGIGWDPNEFEWCGAPFKGRGKRTDESLAILREGLRGQWMEFHGDHFDFDELIFTPAPSEQVPFYVGGHTEIALKRAARVGQGWTSAMMGFDEIVTTVTRLGELLEEQGRSLADRGDGKRFAIQVVCLDRYGSKGFAELAAAGVTDIIVMPWLIEGHGYDCTAEQKIESIARFGEKYGLTP</sequence>
<evidence type="ECO:0000256" key="3">
    <source>
        <dbReference type="ARBA" id="ARBA00023002"/>
    </source>
</evidence>
<keyword evidence="4" id="KW-0503">Monooxygenase</keyword>
<keyword evidence="2" id="KW-0288">FMN</keyword>
<dbReference type="SUPFAM" id="SSF51679">
    <property type="entry name" value="Bacterial luciferase-like"/>
    <property type="match status" value="1"/>
</dbReference>
<reference evidence="6 7" key="1">
    <citation type="submission" date="2017-05" db="EMBL/GenBank/DDBJ databases">
        <authorList>
            <person name="Varghese N."/>
            <person name="Submissions S."/>
        </authorList>
    </citation>
    <scope>NUCLEOTIDE SEQUENCE [LARGE SCALE GENOMIC DNA]</scope>
    <source>
        <strain evidence="6 7">DSM 45139</strain>
    </source>
</reference>
<comment type="caution">
    <text evidence="6">The sequence shown here is derived from an EMBL/GenBank/DDBJ whole genome shotgun (WGS) entry which is preliminary data.</text>
</comment>
<evidence type="ECO:0000256" key="2">
    <source>
        <dbReference type="ARBA" id="ARBA00022643"/>
    </source>
</evidence>